<keyword evidence="3" id="KW-1185">Reference proteome</keyword>
<dbReference type="Gene3D" id="3.30.420.10">
    <property type="entry name" value="Ribonuclease H-like superfamily/Ribonuclease H"/>
    <property type="match status" value="1"/>
</dbReference>
<dbReference type="GO" id="GO:0003676">
    <property type="term" value="F:nucleic acid binding"/>
    <property type="evidence" value="ECO:0007669"/>
    <property type="project" value="InterPro"/>
</dbReference>
<proteinExistence type="predicted"/>
<dbReference type="KEGG" id="nja:NSJP_4016"/>
<dbReference type="InterPro" id="IPR012337">
    <property type="entry name" value="RNaseH-like_sf"/>
</dbReference>
<feature type="domain" description="Integrase catalytic" evidence="1">
    <location>
        <begin position="100"/>
        <end position="211"/>
    </location>
</feature>
<dbReference type="InterPro" id="IPR036397">
    <property type="entry name" value="RNaseH_sf"/>
</dbReference>
<protein>
    <submittedName>
        <fullName evidence="2">Mobile element protein</fullName>
    </submittedName>
</protein>
<gene>
    <name evidence="2" type="ORF">NSJP_4016</name>
</gene>
<dbReference type="Proteomes" id="UP000192042">
    <property type="component" value="Chromosome I"/>
</dbReference>
<sequence length="211" mass="24548">MTVTGLPIQRACRAMGLGRATYYRPVVDWARRDAPVIAALTTLVAAKSRWGFWKCYARLRLDGQPWNHKRLWRVYCQLRLNLPRRTKKRLPMRLRQPLVVLPQPNAVWAVDFMSDTLYGGRRFRTVNVLDEGVREALAIEIDTSLPAERVIRVLEQVVAWRGRPQALRLDNGPELIADRFLTWCAERGIELRYIPPGKPDQNAFIERFNRT</sequence>
<dbReference type="AlphaFoldDB" id="A0A1W1IBN8"/>
<reference evidence="2 3" key="1">
    <citation type="submission" date="2017-03" db="EMBL/GenBank/DDBJ databases">
        <authorList>
            <person name="Afonso C.L."/>
            <person name="Miller P.J."/>
            <person name="Scott M.A."/>
            <person name="Spackman E."/>
            <person name="Goraichik I."/>
            <person name="Dimitrov K.M."/>
            <person name="Suarez D.L."/>
            <person name="Swayne D.E."/>
        </authorList>
    </citation>
    <scope>NUCLEOTIDE SEQUENCE [LARGE SCALE GENOMIC DNA]</scope>
    <source>
        <strain evidence="2">Genome sequencing of Nitrospira japonica strain NJ11</strain>
    </source>
</reference>
<organism evidence="2 3">
    <name type="scientific">Nitrospira japonica</name>
    <dbReference type="NCBI Taxonomy" id="1325564"/>
    <lineage>
        <taxon>Bacteria</taxon>
        <taxon>Pseudomonadati</taxon>
        <taxon>Nitrospirota</taxon>
        <taxon>Nitrospiria</taxon>
        <taxon>Nitrospirales</taxon>
        <taxon>Nitrospiraceae</taxon>
        <taxon>Nitrospira</taxon>
    </lineage>
</organism>
<name>A0A1W1IBN8_9BACT</name>
<dbReference type="STRING" id="1325564.NSJP_4016"/>
<accession>A0A1W1IBN8</accession>
<dbReference type="PROSITE" id="PS50994">
    <property type="entry name" value="INTEGRASE"/>
    <property type="match status" value="1"/>
</dbReference>
<dbReference type="Pfam" id="PF00665">
    <property type="entry name" value="rve"/>
    <property type="match status" value="1"/>
</dbReference>
<dbReference type="PANTHER" id="PTHR47515">
    <property type="entry name" value="LOW CALCIUM RESPONSE LOCUS PROTEIN T"/>
    <property type="match status" value="1"/>
</dbReference>
<dbReference type="PANTHER" id="PTHR47515:SF2">
    <property type="entry name" value="INTEGRASE CORE DOMAIN PROTEIN"/>
    <property type="match status" value="1"/>
</dbReference>
<evidence type="ECO:0000313" key="3">
    <source>
        <dbReference type="Proteomes" id="UP000192042"/>
    </source>
</evidence>
<dbReference type="GO" id="GO:0015074">
    <property type="term" value="P:DNA integration"/>
    <property type="evidence" value="ECO:0007669"/>
    <property type="project" value="InterPro"/>
</dbReference>
<dbReference type="SUPFAM" id="SSF53098">
    <property type="entry name" value="Ribonuclease H-like"/>
    <property type="match status" value="1"/>
</dbReference>
<evidence type="ECO:0000259" key="1">
    <source>
        <dbReference type="PROSITE" id="PS50994"/>
    </source>
</evidence>
<dbReference type="InterPro" id="IPR001584">
    <property type="entry name" value="Integrase_cat-core"/>
</dbReference>
<dbReference type="EMBL" id="LT828648">
    <property type="protein sequence ID" value="SLM50183.1"/>
    <property type="molecule type" value="Genomic_DNA"/>
</dbReference>
<evidence type="ECO:0000313" key="2">
    <source>
        <dbReference type="EMBL" id="SLM50183.1"/>
    </source>
</evidence>